<dbReference type="RefSeq" id="WP_283410626.1">
    <property type="nucleotide sequence ID" value="NZ_FXUF01000018.1"/>
</dbReference>
<reference evidence="4" key="1">
    <citation type="submission" date="2017-05" db="EMBL/GenBank/DDBJ databases">
        <authorList>
            <person name="Varghese N."/>
            <person name="Submissions S."/>
        </authorList>
    </citation>
    <scope>NUCLEOTIDE SEQUENCE</scope>
    <source>
        <strain evidence="4">Su22</strain>
    </source>
</reference>
<organism evidence="4 5">
    <name type="scientific">Anoxynatronum buryatiense</name>
    <dbReference type="NCBI Taxonomy" id="489973"/>
    <lineage>
        <taxon>Bacteria</taxon>
        <taxon>Bacillati</taxon>
        <taxon>Bacillota</taxon>
        <taxon>Clostridia</taxon>
        <taxon>Eubacteriales</taxon>
        <taxon>Clostridiaceae</taxon>
        <taxon>Anoxynatronum</taxon>
    </lineage>
</organism>
<evidence type="ECO:0000256" key="1">
    <source>
        <dbReference type="ARBA" id="ARBA00022737"/>
    </source>
</evidence>
<dbReference type="PROSITE" id="PS51272">
    <property type="entry name" value="SLH"/>
    <property type="match status" value="2"/>
</dbReference>
<feature type="signal peptide" evidence="2">
    <location>
        <begin position="1"/>
        <end position="26"/>
    </location>
</feature>
<dbReference type="PROSITE" id="PS51257">
    <property type="entry name" value="PROKAR_LIPOPROTEIN"/>
    <property type="match status" value="1"/>
</dbReference>
<keyword evidence="2" id="KW-0732">Signal</keyword>
<dbReference type="InterPro" id="IPR001119">
    <property type="entry name" value="SLH_dom"/>
</dbReference>
<evidence type="ECO:0000256" key="2">
    <source>
        <dbReference type="SAM" id="SignalP"/>
    </source>
</evidence>
<accession>A0AA45WZU3</accession>
<keyword evidence="5" id="KW-1185">Reference proteome</keyword>
<dbReference type="AlphaFoldDB" id="A0AA45WZU3"/>
<name>A0AA45WZU3_9CLOT</name>
<evidence type="ECO:0000313" key="4">
    <source>
        <dbReference type="EMBL" id="SMP69307.1"/>
    </source>
</evidence>
<sequence>MTMKANKKYILAALLIILISCSFVSANSQYNDVQNHWASAHIINLSTAGTISGYPDGSFGPDNAITVAEFNVLALKAMDVSYGSAPSGQPWYMGSINESISRSIIRQGEFGDYNRSINRGEMARIIVCSMGQSPTSGNTSFSDNGSIPASVRGYVKRASDLGIISGYPDGSFGASRNATRAEASVMIAKMVDLGGTPPPAVVPEVGKKTTSLSDADIQRLQAYPFPWGKGALFLDFYEVDEHNRIGWTNRVNGEFRHLYEYIPLVSAETVFRDPVGSTGLRGIAQKQENGKWYEADATFYIEDILTTEGRVIRRPHPTEIHSQWREVQ</sequence>
<feature type="domain" description="SLH" evidence="3">
    <location>
        <begin position="25"/>
        <end position="88"/>
    </location>
</feature>
<dbReference type="EMBL" id="FXUF01000018">
    <property type="protein sequence ID" value="SMP69307.1"/>
    <property type="molecule type" value="Genomic_DNA"/>
</dbReference>
<dbReference type="Pfam" id="PF00395">
    <property type="entry name" value="SLH"/>
    <property type="match status" value="2"/>
</dbReference>
<comment type="caution">
    <text evidence="4">The sequence shown here is derived from an EMBL/GenBank/DDBJ whole genome shotgun (WGS) entry which is preliminary data.</text>
</comment>
<dbReference type="InterPro" id="IPR051465">
    <property type="entry name" value="Cell_Envelope_Struct_Comp"/>
</dbReference>
<dbReference type="Proteomes" id="UP001158066">
    <property type="component" value="Unassembled WGS sequence"/>
</dbReference>
<dbReference type="PANTHER" id="PTHR43308:SF5">
    <property type="entry name" value="S-LAYER PROTEIN _ PEPTIDOGLYCAN ENDO-BETA-N-ACETYLGLUCOSAMINIDASE"/>
    <property type="match status" value="1"/>
</dbReference>
<feature type="domain" description="SLH" evidence="3">
    <location>
        <begin position="138"/>
        <end position="201"/>
    </location>
</feature>
<gene>
    <name evidence="4" type="ORF">SAMN06296020_11864</name>
</gene>
<feature type="chain" id="PRO_5041351886" evidence="2">
    <location>
        <begin position="27"/>
        <end position="328"/>
    </location>
</feature>
<protein>
    <submittedName>
        <fullName evidence="4">S-layer homology domain-containing protein</fullName>
    </submittedName>
</protein>
<dbReference type="PANTHER" id="PTHR43308">
    <property type="entry name" value="OUTER MEMBRANE PROTEIN ALPHA-RELATED"/>
    <property type="match status" value="1"/>
</dbReference>
<evidence type="ECO:0000313" key="5">
    <source>
        <dbReference type="Proteomes" id="UP001158066"/>
    </source>
</evidence>
<proteinExistence type="predicted"/>
<keyword evidence="1" id="KW-0677">Repeat</keyword>
<evidence type="ECO:0000259" key="3">
    <source>
        <dbReference type="PROSITE" id="PS51272"/>
    </source>
</evidence>